<accession>A0A5C5BCN3</accession>
<dbReference type="RefSeq" id="WP_139986517.1">
    <property type="nucleotide sequence ID" value="NZ_VENP01000017.1"/>
</dbReference>
<dbReference type="EMBL" id="VENP01000017">
    <property type="protein sequence ID" value="TNU75035.1"/>
    <property type="molecule type" value="Genomic_DNA"/>
</dbReference>
<gene>
    <name evidence="2" type="ORF">FH969_06325</name>
</gene>
<comment type="caution">
    <text evidence="2">The sequence shown here is derived from an EMBL/GenBank/DDBJ whole genome shotgun (WGS) entry which is preliminary data.</text>
</comment>
<dbReference type="OrthoDB" id="3268584at2"/>
<keyword evidence="3" id="KW-1185">Reference proteome</keyword>
<organism evidence="2 3">
    <name type="scientific">Miniimonas arenae</name>
    <dbReference type="NCBI Taxonomy" id="676201"/>
    <lineage>
        <taxon>Bacteria</taxon>
        <taxon>Bacillati</taxon>
        <taxon>Actinomycetota</taxon>
        <taxon>Actinomycetes</taxon>
        <taxon>Micrococcales</taxon>
        <taxon>Beutenbergiaceae</taxon>
        <taxon>Miniimonas</taxon>
    </lineage>
</organism>
<dbReference type="AlphaFoldDB" id="A0A5C5BCN3"/>
<keyword evidence="1" id="KW-1133">Transmembrane helix</keyword>
<feature type="transmembrane region" description="Helical" evidence="1">
    <location>
        <begin position="36"/>
        <end position="59"/>
    </location>
</feature>
<name>A0A5C5BCN3_9MICO</name>
<evidence type="ECO:0000313" key="3">
    <source>
        <dbReference type="Proteomes" id="UP000313849"/>
    </source>
</evidence>
<dbReference type="Proteomes" id="UP000313849">
    <property type="component" value="Unassembled WGS sequence"/>
</dbReference>
<keyword evidence="1" id="KW-0812">Transmembrane</keyword>
<protein>
    <submittedName>
        <fullName evidence="2">DUF4381 family protein</fullName>
    </submittedName>
</protein>
<reference evidence="2 3" key="1">
    <citation type="submission" date="2019-06" db="EMBL/GenBank/DDBJ databases">
        <title>Draft genome sequence of Miniimonas arenae KCTC 19750T isolated from sea sand.</title>
        <authorList>
            <person name="Park S.-J."/>
        </authorList>
    </citation>
    <scope>NUCLEOTIDE SEQUENCE [LARGE SCALE GENOMIC DNA]</scope>
    <source>
        <strain evidence="2 3">KCTC 19750</strain>
    </source>
</reference>
<evidence type="ECO:0000313" key="2">
    <source>
        <dbReference type="EMBL" id="TNU75035.1"/>
    </source>
</evidence>
<sequence>MRVTETGGSAGTLWAGGTADGALLALPAEAQPPTQYSWWVCVLGLVLLALIAGWYWWVLRSTRPHAPGRSRRGDPYAAIRTQHLALLDEAQQRFESGESDLRALHLDLNHVIRQFATARTGIDTSSLTVAEFGRIEHGSALSVLLGDYSEPAFAAVSDAQAASAVDQAREVVRAW</sequence>
<proteinExistence type="predicted"/>
<evidence type="ECO:0000256" key="1">
    <source>
        <dbReference type="SAM" id="Phobius"/>
    </source>
</evidence>
<keyword evidence="1" id="KW-0472">Membrane</keyword>